<evidence type="ECO:0008006" key="4">
    <source>
        <dbReference type="Google" id="ProtNLM"/>
    </source>
</evidence>
<keyword evidence="3" id="KW-1185">Reference proteome</keyword>
<proteinExistence type="predicted"/>
<keyword evidence="1" id="KW-0732">Signal</keyword>
<gene>
    <name evidence="2" type="ORF">TGVEG_440590</name>
</gene>
<evidence type="ECO:0000313" key="2">
    <source>
        <dbReference type="EMBL" id="ESS32901.1"/>
    </source>
</evidence>
<accession>V4ZGA8</accession>
<feature type="chain" id="PRO_5004730292" description="Secreted protein" evidence="1">
    <location>
        <begin position="28"/>
        <end position="167"/>
    </location>
</feature>
<name>V4ZGA8_TOXGV</name>
<evidence type="ECO:0000256" key="1">
    <source>
        <dbReference type="SAM" id="SignalP"/>
    </source>
</evidence>
<feature type="signal peptide" evidence="1">
    <location>
        <begin position="1"/>
        <end position="27"/>
    </location>
</feature>
<dbReference type="Proteomes" id="UP000002226">
    <property type="component" value="Unassembled WGS sequence"/>
</dbReference>
<dbReference type="AlphaFoldDB" id="V4ZGA8"/>
<reference evidence="2" key="1">
    <citation type="submission" date="2007-03" db="EMBL/GenBank/DDBJ databases">
        <authorList>
            <person name="Paulsen I."/>
        </authorList>
    </citation>
    <scope>NUCLEOTIDE SEQUENCE</scope>
    <source>
        <strain evidence="2">VEG</strain>
    </source>
</reference>
<evidence type="ECO:0000313" key="3">
    <source>
        <dbReference type="Proteomes" id="UP000002226"/>
    </source>
</evidence>
<organism evidence="2 3">
    <name type="scientific">Toxoplasma gondii (strain ATCC 50861 / VEG)</name>
    <dbReference type="NCBI Taxonomy" id="432359"/>
    <lineage>
        <taxon>Eukaryota</taxon>
        <taxon>Sar</taxon>
        <taxon>Alveolata</taxon>
        <taxon>Apicomplexa</taxon>
        <taxon>Conoidasida</taxon>
        <taxon>Coccidia</taxon>
        <taxon>Eucoccidiorida</taxon>
        <taxon>Eimeriorina</taxon>
        <taxon>Sarcocystidae</taxon>
        <taxon>Toxoplasma</taxon>
    </lineage>
</organism>
<dbReference type="VEuPathDB" id="ToxoDB:TGVEG_440590"/>
<comment type="caution">
    <text evidence="2">The sequence shown here is derived from an EMBL/GenBank/DDBJ whole genome shotgun (WGS) entry which is preliminary data.</text>
</comment>
<sequence>MFLVSSAEGLFALFSVFVRTSWRCLSASNTRSEAVKCVITTKHWCGSKWTRNAGIEACGALRVKCQKCLDLYKQIEGCVVNDVFVVTVGVRRKTKASSPLDLCVTAQVTLAKGIVTDVCPYIWEDKTERSHRTVSGVLNAMPVSLLCFPLCVSGGHPLHPTLAGTSL</sequence>
<protein>
    <recommendedName>
        <fullName evidence="4">Secreted protein</fullName>
    </recommendedName>
</protein>
<dbReference type="EMBL" id="AAYL02000120">
    <property type="protein sequence ID" value="ESS32901.1"/>
    <property type="molecule type" value="Genomic_DNA"/>
</dbReference>